<gene>
    <name evidence="1" type="ORF">METZ01_LOCUS431818</name>
</gene>
<proteinExistence type="predicted"/>
<name>A0A382Y6W2_9ZZZZ</name>
<evidence type="ECO:0000313" key="1">
    <source>
        <dbReference type="EMBL" id="SVD78964.1"/>
    </source>
</evidence>
<evidence type="ECO:0008006" key="2">
    <source>
        <dbReference type="Google" id="ProtNLM"/>
    </source>
</evidence>
<protein>
    <recommendedName>
        <fullName evidence="2">Alpha-galactosidase NEW3 domain-containing protein</fullName>
    </recommendedName>
</protein>
<organism evidence="1">
    <name type="scientific">marine metagenome</name>
    <dbReference type="NCBI Taxonomy" id="408172"/>
    <lineage>
        <taxon>unclassified sequences</taxon>
        <taxon>metagenomes</taxon>
        <taxon>ecological metagenomes</taxon>
    </lineage>
</organism>
<reference evidence="1" key="1">
    <citation type="submission" date="2018-05" db="EMBL/GenBank/DDBJ databases">
        <authorList>
            <person name="Lanie J.A."/>
            <person name="Ng W.-L."/>
            <person name="Kazmierczak K.M."/>
            <person name="Andrzejewski T.M."/>
            <person name="Davidsen T.M."/>
            <person name="Wayne K.J."/>
            <person name="Tettelin H."/>
            <person name="Glass J.I."/>
            <person name="Rusch D."/>
            <person name="Podicherti R."/>
            <person name="Tsui H.-C.T."/>
            <person name="Winkler M.E."/>
        </authorList>
    </citation>
    <scope>NUCLEOTIDE SEQUENCE</scope>
</reference>
<dbReference type="EMBL" id="UINC01173394">
    <property type="protein sequence ID" value="SVD78964.1"/>
    <property type="molecule type" value="Genomic_DNA"/>
</dbReference>
<feature type="non-terminal residue" evidence="1">
    <location>
        <position position="1"/>
    </location>
</feature>
<accession>A0A382Y6W2</accession>
<sequence>ISLTFVLAGLFFVLISGGAEAGYAHSVSVPEDSQQEGKPDETLTYIIEVDNTGSENDDYSLGLSTSIPTGWAMYILPSTISLSDGNKGTVTLYVEIGDRSNATGGYSKQISIWCQSDGDSSNNESAGAVSKVLKIYGTTLSSSTTLVNVDPNNAATFSITVTNDKGNFADEVTFSQDSTGTDDWTFTLPGKANLAVDASTTVSFSVTPDIEALAGLKSISFVGTSLAEKDGNRPVSTITITVKVNQLPALQTDKVGSSSSDVEAG</sequence>
<dbReference type="AlphaFoldDB" id="A0A382Y6W2"/>
<feature type="non-terminal residue" evidence="1">
    <location>
        <position position="265"/>
    </location>
</feature>